<feature type="domain" description="Vps53 N-terminal" evidence="8">
    <location>
        <begin position="15"/>
        <end position="389"/>
    </location>
</feature>
<dbReference type="InterPro" id="IPR038260">
    <property type="entry name" value="Vps53_C_sf"/>
</dbReference>
<dbReference type="GO" id="GO:0010008">
    <property type="term" value="C:endosome membrane"/>
    <property type="evidence" value="ECO:0007669"/>
    <property type="project" value="UniProtKB-SubCell"/>
</dbReference>
<evidence type="ECO:0000256" key="2">
    <source>
        <dbReference type="ARBA" id="ARBA00004481"/>
    </source>
</evidence>
<evidence type="ECO:0000256" key="1">
    <source>
        <dbReference type="ARBA" id="ARBA00004150"/>
    </source>
</evidence>
<dbReference type="Pfam" id="PF04100">
    <property type="entry name" value="Vps53_N"/>
    <property type="match status" value="1"/>
</dbReference>
<evidence type="ECO:0000256" key="7">
    <source>
        <dbReference type="SAM" id="MobiDB-lite"/>
    </source>
</evidence>
<keyword evidence="4" id="KW-0967">Endosome</keyword>
<evidence type="ECO:0000313" key="11">
    <source>
        <dbReference type="Proteomes" id="UP001305647"/>
    </source>
</evidence>
<dbReference type="AlphaFoldDB" id="A0AAN6Q8L7"/>
<organism evidence="10 11">
    <name type="scientific">Parathielavia hyrcaniae</name>
    <dbReference type="NCBI Taxonomy" id="113614"/>
    <lineage>
        <taxon>Eukaryota</taxon>
        <taxon>Fungi</taxon>
        <taxon>Dikarya</taxon>
        <taxon>Ascomycota</taxon>
        <taxon>Pezizomycotina</taxon>
        <taxon>Sordariomycetes</taxon>
        <taxon>Sordariomycetidae</taxon>
        <taxon>Sordariales</taxon>
        <taxon>Chaetomiaceae</taxon>
        <taxon>Parathielavia</taxon>
    </lineage>
</organism>
<evidence type="ECO:0000256" key="3">
    <source>
        <dbReference type="ARBA" id="ARBA00008628"/>
    </source>
</evidence>
<reference evidence="10" key="2">
    <citation type="submission" date="2023-05" db="EMBL/GenBank/DDBJ databases">
        <authorList>
            <consortium name="Lawrence Berkeley National Laboratory"/>
            <person name="Steindorff A."/>
            <person name="Hensen N."/>
            <person name="Bonometti L."/>
            <person name="Westerberg I."/>
            <person name="Brannstrom I.O."/>
            <person name="Guillou S."/>
            <person name="Cros-Aarteil S."/>
            <person name="Calhoun S."/>
            <person name="Haridas S."/>
            <person name="Kuo A."/>
            <person name="Mondo S."/>
            <person name="Pangilinan J."/>
            <person name="Riley R."/>
            <person name="Labutti K."/>
            <person name="Andreopoulos B."/>
            <person name="Lipzen A."/>
            <person name="Chen C."/>
            <person name="Yanf M."/>
            <person name="Daum C."/>
            <person name="Ng V."/>
            <person name="Clum A."/>
            <person name="Ohm R."/>
            <person name="Martin F."/>
            <person name="Silar P."/>
            <person name="Natvig D."/>
            <person name="Lalanne C."/>
            <person name="Gautier V."/>
            <person name="Ament-Velasquez S.L."/>
            <person name="Kruys A."/>
            <person name="Hutchinson M.I."/>
            <person name="Powell A.J."/>
            <person name="Barry K."/>
            <person name="Miller A.N."/>
            <person name="Grigoriev I.V."/>
            <person name="Debuchy R."/>
            <person name="Gladieux P."/>
            <person name="Thoren M.H."/>
            <person name="Johannesson H."/>
        </authorList>
    </citation>
    <scope>NUCLEOTIDE SEQUENCE</scope>
    <source>
        <strain evidence="10">CBS 757.83</strain>
    </source>
</reference>
<dbReference type="PANTHER" id="PTHR12820:SF0">
    <property type="entry name" value="VACUOLAR PROTEIN SORTING-ASSOCIATED PROTEIN 53 HOMOLOG"/>
    <property type="match status" value="1"/>
</dbReference>
<comment type="similarity">
    <text evidence="3">Belongs to the VPS53 family.</text>
</comment>
<proteinExistence type="inferred from homology"/>
<dbReference type="GO" id="GO:0005829">
    <property type="term" value="C:cytosol"/>
    <property type="evidence" value="ECO:0007669"/>
    <property type="project" value="GOC"/>
</dbReference>
<dbReference type="InterPro" id="IPR031745">
    <property type="entry name" value="Vps53_C"/>
</dbReference>
<evidence type="ECO:0000256" key="4">
    <source>
        <dbReference type="ARBA" id="ARBA00022753"/>
    </source>
</evidence>
<dbReference type="Pfam" id="PF16854">
    <property type="entry name" value="VPS53_C"/>
    <property type="match status" value="1"/>
</dbReference>
<accession>A0AAN6Q8L7</accession>
<evidence type="ECO:0008006" key="12">
    <source>
        <dbReference type="Google" id="ProtNLM"/>
    </source>
</evidence>
<comment type="subcellular location">
    <subcellularLocation>
        <location evidence="2">Endosome membrane</location>
        <topology evidence="2">Peripheral membrane protein</topology>
    </subcellularLocation>
    <subcellularLocation>
        <location evidence="1">Golgi apparatus</location>
        <location evidence="1">trans-Golgi network membrane</location>
        <topology evidence="1">Peripheral membrane protein</topology>
    </subcellularLocation>
</comment>
<evidence type="ECO:0000259" key="9">
    <source>
        <dbReference type="Pfam" id="PF16854"/>
    </source>
</evidence>
<name>A0AAN6Q8L7_9PEZI</name>
<dbReference type="EMBL" id="MU863625">
    <property type="protein sequence ID" value="KAK4105647.1"/>
    <property type="molecule type" value="Genomic_DNA"/>
</dbReference>
<feature type="non-terminal residue" evidence="10">
    <location>
        <position position="888"/>
    </location>
</feature>
<gene>
    <name evidence="10" type="ORF">N658DRAFT_441028</name>
</gene>
<dbReference type="InterPro" id="IPR039766">
    <property type="entry name" value="Vps53"/>
</dbReference>
<evidence type="ECO:0000256" key="6">
    <source>
        <dbReference type="ARBA" id="ARBA00023136"/>
    </source>
</evidence>
<feature type="region of interest" description="Disordered" evidence="7">
    <location>
        <begin position="630"/>
        <end position="671"/>
    </location>
</feature>
<feature type="domain" description="Vps53 C-terminal" evidence="9">
    <location>
        <begin position="662"/>
        <end position="724"/>
    </location>
</feature>
<evidence type="ECO:0000256" key="5">
    <source>
        <dbReference type="ARBA" id="ARBA00023034"/>
    </source>
</evidence>
<comment type="caution">
    <text evidence="10">The sequence shown here is derived from an EMBL/GenBank/DDBJ whole genome shotgun (WGS) entry which is preliminary data.</text>
</comment>
<dbReference type="PANTHER" id="PTHR12820">
    <property type="entry name" value="VACUOLAR SORTING PROTEIN 53"/>
    <property type="match status" value="1"/>
</dbReference>
<protein>
    <recommendedName>
        <fullName evidence="12">Vps53 N-terminal domain-containing protein</fullName>
    </recommendedName>
</protein>
<evidence type="ECO:0000259" key="8">
    <source>
        <dbReference type="Pfam" id="PF04100"/>
    </source>
</evidence>
<dbReference type="InterPro" id="IPR007234">
    <property type="entry name" value="Vps53_N"/>
</dbReference>
<keyword evidence="5" id="KW-0333">Golgi apparatus</keyword>
<sequence>MNIAVAETLSLDSVEYDPIAHLNLLFSHPSTVSSVARISSTIQRHKDDLSQSIAALETAQTYGPDSSLERMQLAQAELASLFQRIESVRSRALQTERDITTMTADIKRLDGTKRNLTHSMTALKRLQMLTTAYEQLRGQARTRQYRECAGLLQAVLQLMRHFNSYRSIEQIAVLSRNVSDIQRELLEQVCEDFEIAFAKGEVAASRGVLVEACLVMDALGDHAKTRLVTWYVNTELREYRQVFRGNDEAGSLDNIGRRYAWFKRMLKTHEEEHAAIFPPHWRVSETLAMAFCDGTREDFKGILEKSMRRLDGTKLDVNLLLSCLQETMDFEQGLERRFASEPRASIDTLSSADDRIQNFNGSISVAFEPYLSLWVESQDRALAAMIPKYKTQPLIPSDDEFSPQAVIPSAIELFHFYKLTLSQCAKLSTGERLLDLSKTLAKYLDEYAQQVLVTFLQRGGPQGAPLQDIILVLNTADFWHTNTNQLEESIKKRIDPDMASKVDLSSQSDAFMGVASAAVMSLVAKVELDCEGAWREMRNTNWSRMESVSDHSSYVGELLRHVNGKAQEILPLVVKPQYARAFCDNLVEHLAVAYINNVVQCRPVCEVGAEQMLLDKYVLTKSFENLLSYHNSNNTPPTTATSTTTTTSSSTTTAPSSSAPSTPHHPPPAGFVKRVNQFMTRIDPLLKTLQVRPSPPEGLVQAYLIHIGDRSETNFRKILELKGVRKPDHAHLLELFAIHREGASASGAIQLVERSPLLTPLMAGPSLSSASAAAAAVAGLAGGGGAGVGGNSAAAAAAMASAGLPGRFDAAALGEKLFNAARDGVERMGTTAAAAPGLGGGGVGGGGGVPGEKATINENLKNIGKFFRRDLGGLGSRFGKRDITPTGG</sequence>
<keyword evidence="11" id="KW-1185">Reference proteome</keyword>
<keyword evidence="6" id="KW-0472">Membrane</keyword>
<dbReference type="GO" id="GO:0042147">
    <property type="term" value="P:retrograde transport, endosome to Golgi"/>
    <property type="evidence" value="ECO:0007669"/>
    <property type="project" value="InterPro"/>
</dbReference>
<reference evidence="10" key="1">
    <citation type="journal article" date="2023" name="Mol. Phylogenet. Evol.">
        <title>Genome-scale phylogeny and comparative genomics of the fungal order Sordariales.</title>
        <authorList>
            <person name="Hensen N."/>
            <person name="Bonometti L."/>
            <person name="Westerberg I."/>
            <person name="Brannstrom I.O."/>
            <person name="Guillou S."/>
            <person name="Cros-Aarteil S."/>
            <person name="Calhoun S."/>
            <person name="Haridas S."/>
            <person name="Kuo A."/>
            <person name="Mondo S."/>
            <person name="Pangilinan J."/>
            <person name="Riley R."/>
            <person name="LaButti K."/>
            <person name="Andreopoulos B."/>
            <person name="Lipzen A."/>
            <person name="Chen C."/>
            <person name="Yan M."/>
            <person name="Daum C."/>
            <person name="Ng V."/>
            <person name="Clum A."/>
            <person name="Steindorff A."/>
            <person name="Ohm R.A."/>
            <person name="Martin F."/>
            <person name="Silar P."/>
            <person name="Natvig D.O."/>
            <person name="Lalanne C."/>
            <person name="Gautier V."/>
            <person name="Ament-Velasquez S.L."/>
            <person name="Kruys A."/>
            <person name="Hutchinson M.I."/>
            <person name="Powell A.J."/>
            <person name="Barry K."/>
            <person name="Miller A.N."/>
            <person name="Grigoriev I.V."/>
            <person name="Debuchy R."/>
            <person name="Gladieux P."/>
            <person name="Hiltunen Thoren M."/>
            <person name="Johannesson H."/>
        </authorList>
    </citation>
    <scope>NUCLEOTIDE SEQUENCE</scope>
    <source>
        <strain evidence="10">CBS 757.83</strain>
    </source>
</reference>
<evidence type="ECO:0000313" key="10">
    <source>
        <dbReference type="EMBL" id="KAK4105647.1"/>
    </source>
</evidence>
<dbReference type="Gene3D" id="1.10.357.110">
    <property type="entry name" value="Vacuolar protein sorting-associated protein 53, C-terminus"/>
    <property type="match status" value="1"/>
</dbReference>
<dbReference type="GO" id="GO:0000938">
    <property type="term" value="C:GARP complex"/>
    <property type="evidence" value="ECO:0007669"/>
    <property type="project" value="InterPro"/>
</dbReference>
<feature type="compositionally biased region" description="Low complexity" evidence="7">
    <location>
        <begin position="635"/>
        <end position="662"/>
    </location>
</feature>
<dbReference type="Proteomes" id="UP001305647">
    <property type="component" value="Unassembled WGS sequence"/>
</dbReference>